<protein>
    <submittedName>
        <fullName evidence="1">Uncharacterized protein</fullName>
    </submittedName>
</protein>
<organism evidence="1 2">
    <name type="scientific">Caulobacter segnis</name>
    <dbReference type="NCBI Taxonomy" id="88688"/>
    <lineage>
        <taxon>Bacteria</taxon>
        <taxon>Pseudomonadati</taxon>
        <taxon>Pseudomonadota</taxon>
        <taxon>Alphaproteobacteria</taxon>
        <taxon>Caulobacterales</taxon>
        <taxon>Caulobacteraceae</taxon>
        <taxon>Caulobacter</taxon>
    </lineage>
</organism>
<dbReference type="AlphaFoldDB" id="A0A2W5WGY7"/>
<accession>A0A2W5WGY7</accession>
<dbReference type="Proteomes" id="UP000249393">
    <property type="component" value="Unassembled WGS sequence"/>
</dbReference>
<dbReference type="RefSeq" id="WP_304279634.1">
    <property type="nucleotide sequence ID" value="NZ_QFQZ01000050.1"/>
</dbReference>
<evidence type="ECO:0000313" key="2">
    <source>
        <dbReference type="Proteomes" id="UP000249393"/>
    </source>
</evidence>
<evidence type="ECO:0000313" key="1">
    <source>
        <dbReference type="EMBL" id="PZR32928.1"/>
    </source>
</evidence>
<sequence length="270" mass="29540">MTNQNRLRSLPGVISLEAWHKSFSPKLGRTDLHVDVAFMTGRLGGEPDDDVRFQLSLKQAQVVVIIPAAEPARFDTASVSRDTPNQTVKITETRQSSGRAKAGARLGLSTVPQALQMKADLGVEGSISRDQVTAITQQLHAMSLVHSKVDDGHAWTVTPTGSETLFGRPWNAGKEPRLKVIDQRNDRSSPIAPAIHVEVRCLRQDLHITDIRLKDEAAWSVLMAGAQQRNRIAAAEALIRTKLFEEGLFKGNVSDHYAQMTLAAIVAEAV</sequence>
<reference evidence="1 2" key="1">
    <citation type="submission" date="2017-08" db="EMBL/GenBank/DDBJ databases">
        <title>Infants hospitalized years apart are colonized by the same room-sourced microbial strains.</title>
        <authorList>
            <person name="Brooks B."/>
            <person name="Olm M.R."/>
            <person name="Firek B.A."/>
            <person name="Baker R."/>
            <person name="Thomas B.C."/>
            <person name="Morowitz M.J."/>
            <person name="Banfield J.F."/>
        </authorList>
    </citation>
    <scope>NUCLEOTIDE SEQUENCE [LARGE SCALE GENOMIC DNA]</scope>
    <source>
        <strain evidence="1">S2_003_000_R2_4</strain>
    </source>
</reference>
<comment type="caution">
    <text evidence="1">The sequence shown here is derived from an EMBL/GenBank/DDBJ whole genome shotgun (WGS) entry which is preliminary data.</text>
</comment>
<proteinExistence type="predicted"/>
<name>A0A2W5WGY7_9CAUL</name>
<gene>
    <name evidence="1" type="ORF">DI526_15030</name>
</gene>
<dbReference type="EMBL" id="QFQZ01000050">
    <property type="protein sequence ID" value="PZR32928.1"/>
    <property type="molecule type" value="Genomic_DNA"/>
</dbReference>